<dbReference type="EMBL" id="LAZR01005203">
    <property type="protein sequence ID" value="KKN01939.1"/>
    <property type="molecule type" value="Genomic_DNA"/>
</dbReference>
<dbReference type="AlphaFoldDB" id="A0A0F9M892"/>
<comment type="caution">
    <text evidence="1">The sequence shown here is derived from an EMBL/GenBank/DDBJ whole genome shotgun (WGS) entry which is preliminary data.</text>
</comment>
<reference evidence="1" key="1">
    <citation type="journal article" date="2015" name="Nature">
        <title>Complex archaea that bridge the gap between prokaryotes and eukaryotes.</title>
        <authorList>
            <person name="Spang A."/>
            <person name="Saw J.H."/>
            <person name="Jorgensen S.L."/>
            <person name="Zaremba-Niedzwiedzka K."/>
            <person name="Martijn J."/>
            <person name="Lind A.E."/>
            <person name="van Eijk R."/>
            <person name="Schleper C."/>
            <person name="Guy L."/>
            <person name="Ettema T.J."/>
        </authorList>
    </citation>
    <scope>NUCLEOTIDE SEQUENCE</scope>
</reference>
<organism evidence="1">
    <name type="scientific">marine sediment metagenome</name>
    <dbReference type="NCBI Taxonomy" id="412755"/>
    <lineage>
        <taxon>unclassified sequences</taxon>
        <taxon>metagenomes</taxon>
        <taxon>ecological metagenomes</taxon>
    </lineage>
</organism>
<name>A0A0F9M892_9ZZZZ</name>
<evidence type="ECO:0000313" key="1">
    <source>
        <dbReference type="EMBL" id="KKN01939.1"/>
    </source>
</evidence>
<accession>A0A0F9M892</accession>
<proteinExistence type="predicted"/>
<sequence>MLWVSVCEAPHAYTDLEHGERIMSKRKQPRIRTKMHTSSTGIKITLRGLPPLVIPRLNETIVFPDKPTYEVPTEDGHVEVYEHDLESLNTDEDRAAWDKYLEDLEGAEVELTSKVIKVVLLEGIKVQPKGVEFEKWKKRQALMGMPVSDDEEEMLLHYKETRIIGTAEDIREITLIVMELTGVPKEEIDKLVASFSDSVESES</sequence>
<gene>
    <name evidence="1" type="ORF">LCGC14_1122740</name>
</gene>
<protein>
    <submittedName>
        <fullName evidence="1">Uncharacterized protein</fullName>
    </submittedName>
</protein>